<feature type="chain" id="PRO_5020491999" description="Extracellular mutant protein 11 C-terminal domain-containing protein" evidence="2">
    <location>
        <begin position="20"/>
        <end position="543"/>
    </location>
</feature>
<feature type="compositionally biased region" description="Basic and acidic residues" evidence="1">
    <location>
        <begin position="380"/>
        <end position="394"/>
    </location>
</feature>
<feature type="signal peptide" evidence="2">
    <location>
        <begin position="1"/>
        <end position="19"/>
    </location>
</feature>
<feature type="compositionally biased region" description="Polar residues" evidence="1">
    <location>
        <begin position="158"/>
        <end position="171"/>
    </location>
</feature>
<gene>
    <name evidence="3" type="ORF">BD311DRAFT_800466</name>
</gene>
<dbReference type="AlphaFoldDB" id="A0A4V2JYT6"/>
<feature type="non-terminal residue" evidence="3">
    <location>
        <position position="543"/>
    </location>
</feature>
<keyword evidence="2" id="KW-0732">Signal</keyword>
<feature type="compositionally biased region" description="Low complexity" evidence="1">
    <location>
        <begin position="201"/>
        <end position="215"/>
    </location>
</feature>
<dbReference type="Proteomes" id="UP000292957">
    <property type="component" value="Unassembled WGS sequence"/>
</dbReference>
<evidence type="ECO:0000256" key="1">
    <source>
        <dbReference type="SAM" id="MobiDB-lite"/>
    </source>
</evidence>
<feature type="region of interest" description="Disordered" evidence="1">
    <location>
        <begin position="286"/>
        <end position="397"/>
    </location>
</feature>
<protein>
    <recommendedName>
        <fullName evidence="4">Extracellular mutant protein 11 C-terminal domain-containing protein</fullName>
    </recommendedName>
</protein>
<evidence type="ECO:0000313" key="3">
    <source>
        <dbReference type="EMBL" id="TBU22483.1"/>
    </source>
</evidence>
<feature type="compositionally biased region" description="Basic and acidic residues" evidence="1">
    <location>
        <begin position="357"/>
        <end position="372"/>
    </location>
</feature>
<evidence type="ECO:0000256" key="2">
    <source>
        <dbReference type="SAM" id="SignalP"/>
    </source>
</evidence>
<proteinExistence type="predicted"/>
<dbReference type="OrthoDB" id="3261714at2759"/>
<reference evidence="3" key="1">
    <citation type="submission" date="2019-01" db="EMBL/GenBank/DDBJ databases">
        <title>Draft genome sequences of three monokaryotic isolates of the white-rot basidiomycete fungus Dichomitus squalens.</title>
        <authorList>
            <consortium name="DOE Joint Genome Institute"/>
            <person name="Lopez S.C."/>
            <person name="Andreopoulos B."/>
            <person name="Pangilinan J."/>
            <person name="Lipzen A."/>
            <person name="Riley R."/>
            <person name="Ahrendt S."/>
            <person name="Ng V."/>
            <person name="Barry K."/>
            <person name="Daum C."/>
            <person name="Grigoriev I.V."/>
            <person name="Hilden K.S."/>
            <person name="Makela M.R."/>
            <person name="de Vries R.P."/>
        </authorList>
    </citation>
    <scope>NUCLEOTIDE SEQUENCE [LARGE SCALE GENOMIC DNA]</scope>
    <source>
        <strain evidence="3">OM18370.1</strain>
    </source>
</reference>
<sequence length="543" mass="59287">MGRSCRSLCTPPLLAVLQALELILNSAPLICPHRLRSLTLQSPRNRRRCVGQSEFGDPAGTCRRWGSPLGLRRRSSFLCRRPPSSSSSSSSFPTSTLPPSARFILLQTLRNAVYSSDMSARAPFVPRPASRVDTAAADKAQLPSSPSGYEPFRANGLLNATDSQGLGSQEHSSSRTDAPPPPPSHFKPLNLSGLARAKNISRPQSALSRSSGSSRAHSRSPKSITSQQKPPGLARPSSPFFPSAGLVSMNAFLSPLPHQRPRDDSGQYGDFSSNKAHIVQSNSFSFDDHKNAQNNLPQTQDTDSPRFFDPPLAAPRSRTASHPSLASIHEVDEDGDGVPSRHAQSMGPPPTPDLGSFDERGFDPHHNIDRRSPSLRRPMKRPEPALETGEEHEYGTAAKRYKSAIDEDEYTSIYSGRTTPAAHHGPGLDRPATRAPGVVPLQDSFGAQRDGHSKQALYRLLGQDLDICIEAHADAYEQARKKWSECSIDEWTKGADEMAGRFSGMLDFVKEHINTKLALHTCLQRSISQHKELLSGREKVLEG</sequence>
<name>A0A4V2JYT6_9APHY</name>
<evidence type="ECO:0008006" key="4">
    <source>
        <dbReference type="Google" id="ProtNLM"/>
    </source>
</evidence>
<feature type="region of interest" description="Disordered" evidence="1">
    <location>
        <begin position="135"/>
        <end position="241"/>
    </location>
</feature>
<dbReference type="EMBL" id="ML143540">
    <property type="protein sequence ID" value="TBU22483.1"/>
    <property type="molecule type" value="Genomic_DNA"/>
</dbReference>
<feature type="compositionally biased region" description="Polar residues" evidence="1">
    <location>
        <begin position="292"/>
        <end position="302"/>
    </location>
</feature>
<feature type="region of interest" description="Disordered" evidence="1">
    <location>
        <begin position="416"/>
        <end position="436"/>
    </location>
</feature>
<organism evidence="3">
    <name type="scientific">Dichomitus squalens</name>
    <dbReference type="NCBI Taxonomy" id="114155"/>
    <lineage>
        <taxon>Eukaryota</taxon>
        <taxon>Fungi</taxon>
        <taxon>Dikarya</taxon>
        <taxon>Basidiomycota</taxon>
        <taxon>Agaricomycotina</taxon>
        <taxon>Agaricomycetes</taxon>
        <taxon>Polyporales</taxon>
        <taxon>Polyporaceae</taxon>
        <taxon>Dichomitus</taxon>
    </lineage>
</organism>
<accession>A0A4V2JYT6</accession>